<evidence type="ECO:0000313" key="3">
    <source>
        <dbReference type="Proteomes" id="UP000646738"/>
    </source>
</evidence>
<keyword evidence="3" id="KW-1185">Reference proteome</keyword>
<reference evidence="3" key="1">
    <citation type="submission" date="2023-07" db="EMBL/GenBank/DDBJ databases">
        <title>Whole genome shotgun sequence of Streptomyces achromogenes subsp. rubradiris NBRC 14000.</title>
        <authorList>
            <person name="Komaki H."/>
            <person name="Tamura T."/>
        </authorList>
    </citation>
    <scope>NUCLEOTIDE SEQUENCE [LARGE SCALE GENOMIC DNA]</scope>
    <source>
        <strain evidence="3">NBRC 14000</strain>
    </source>
</reference>
<name>A0ABQ3R3E3_STRRR</name>
<sequence length="90" mass="9974">MRALIHSTTTHPARTIACPHCHAPAGRPCTLRTTGQHLPEPHPKRISAWAQQTAVCPTCQVEPTVPCHDDGRARHTVHNRRYQEAEETAA</sequence>
<protein>
    <recommendedName>
        <fullName evidence="1">DNA-binding phage zinc finger domain-containing protein</fullName>
    </recommendedName>
</protein>
<feature type="domain" description="DNA-binding phage zinc finger" evidence="1">
    <location>
        <begin position="11"/>
        <end position="51"/>
    </location>
</feature>
<dbReference type="RefSeq" id="WP_189999667.1">
    <property type="nucleotide sequence ID" value="NZ_BNCB01000032.1"/>
</dbReference>
<dbReference type="EMBL" id="BNEA01000001">
    <property type="protein sequence ID" value="GHI50376.1"/>
    <property type="molecule type" value="Genomic_DNA"/>
</dbReference>
<organism evidence="2 3">
    <name type="scientific">Streptomyces rubradiris</name>
    <name type="common">Streptomyces achromogenes subsp. rubradiris</name>
    <dbReference type="NCBI Taxonomy" id="285531"/>
    <lineage>
        <taxon>Bacteria</taxon>
        <taxon>Bacillati</taxon>
        <taxon>Actinomycetota</taxon>
        <taxon>Actinomycetes</taxon>
        <taxon>Kitasatosporales</taxon>
        <taxon>Streptomycetaceae</taxon>
        <taxon>Streptomyces</taxon>
    </lineage>
</organism>
<evidence type="ECO:0000313" key="2">
    <source>
        <dbReference type="EMBL" id="GHI50376.1"/>
    </source>
</evidence>
<gene>
    <name evidence="2" type="ORF">Srubr_02220</name>
</gene>
<dbReference type="Proteomes" id="UP000646738">
    <property type="component" value="Unassembled WGS sequence"/>
</dbReference>
<dbReference type="InterPro" id="IPR056911">
    <property type="entry name" value="Phage_Znf_bind_put"/>
</dbReference>
<evidence type="ECO:0000259" key="1">
    <source>
        <dbReference type="Pfam" id="PF24623"/>
    </source>
</evidence>
<accession>A0ABQ3R3E3</accession>
<dbReference type="Pfam" id="PF24623">
    <property type="entry name" value="Phage_zn_bind_8"/>
    <property type="match status" value="1"/>
</dbReference>
<comment type="caution">
    <text evidence="2">The sequence shown here is derived from an EMBL/GenBank/DDBJ whole genome shotgun (WGS) entry which is preliminary data.</text>
</comment>
<proteinExistence type="predicted"/>